<dbReference type="InterPro" id="IPR045861">
    <property type="entry name" value="CorA_cytoplasmic_dom"/>
</dbReference>
<evidence type="ECO:0000313" key="4">
    <source>
        <dbReference type="Proteomes" id="UP000613580"/>
    </source>
</evidence>
<accession>A0A8H6WDJ6</accession>
<evidence type="ECO:0000256" key="2">
    <source>
        <dbReference type="SAM" id="Phobius"/>
    </source>
</evidence>
<dbReference type="PANTHER" id="PTHR21535:SF90">
    <property type="entry name" value="CORA METAL ION TRANSPORTER"/>
    <property type="match status" value="1"/>
</dbReference>
<evidence type="ECO:0000256" key="1">
    <source>
        <dbReference type="SAM" id="MobiDB-lite"/>
    </source>
</evidence>
<dbReference type="GO" id="GO:0016020">
    <property type="term" value="C:membrane"/>
    <property type="evidence" value="ECO:0007669"/>
    <property type="project" value="InterPro"/>
</dbReference>
<dbReference type="Proteomes" id="UP000613580">
    <property type="component" value="Unassembled WGS sequence"/>
</dbReference>
<keyword evidence="2" id="KW-0472">Membrane</keyword>
<name>A0A8H6WDJ6_MYCCL</name>
<evidence type="ECO:0000313" key="3">
    <source>
        <dbReference type="EMBL" id="KAF7310878.1"/>
    </source>
</evidence>
<dbReference type="GO" id="GO:0010961">
    <property type="term" value="P:intracellular magnesium ion homeostasis"/>
    <property type="evidence" value="ECO:0007669"/>
    <property type="project" value="TreeGrafter"/>
</dbReference>
<dbReference type="Gene3D" id="1.20.58.340">
    <property type="entry name" value="Magnesium transport protein CorA, transmembrane region"/>
    <property type="match status" value="1"/>
</dbReference>
<keyword evidence="4" id="KW-1185">Reference proteome</keyword>
<dbReference type="OrthoDB" id="29879at2759"/>
<keyword evidence="2" id="KW-1133">Transmembrane helix</keyword>
<feature type="transmembrane region" description="Helical" evidence="2">
    <location>
        <begin position="523"/>
        <end position="540"/>
    </location>
</feature>
<dbReference type="InterPro" id="IPR044089">
    <property type="entry name" value="Alr1-like"/>
</dbReference>
<organism evidence="3 4">
    <name type="scientific">Mycena chlorophos</name>
    <name type="common">Agaric fungus</name>
    <name type="synonym">Agaricus chlorophos</name>
    <dbReference type="NCBI Taxonomy" id="658473"/>
    <lineage>
        <taxon>Eukaryota</taxon>
        <taxon>Fungi</taxon>
        <taxon>Dikarya</taxon>
        <taxon>Basidiomycota</taxon>
        <taxon>Agaricomycotina</taxon>
        <taxon>Agaricomycetes</taxon>
        <taxon>Agaricomycetidae</taxon>
        <taxon>Agaricales</taxon>
        <taxon>Marasmiineae</taxon>
        <taxon>Mycenaceae</taxon>
        <taxon>Mycena</taxon>
    </lineage>
</organism>
<dbReference type="EMBL" id="JACAZE010000007">
    <property type="protein sequence ID" value="KAF7310878.1"/>
    <property type="molecule type" value="Genomic_DNA"/>
</dbReference>
<reference evidence="3" key="1">
    <citation type="submission" date="2020-05" db="EMBL/GenBank/DDBJ databases">
        <title>Mycena genomes resolve the evolution of fungal bioluminescence.</title>
        <authorList>
            <person name="Tsai I.J."/>
        </authorList>
    </citation>
    <scope>NUCLEOTIDE SEQUENCE</scope>
    <source>
        <strain evidence="3">110903Hualien_Pintung</strain>
    </source>
</reference>
<dbReference type="PANTHER" id="PTHR21535">
    <property type="entry name" value="MAGNESIUM AND COBALT TRANSPORT PROTEIN/MITOCHONDRIAL IMPORT INNER MEMBRANE TRANSLOCASE SUBUNIT TIM8"/>
    <property type="match status" value="1"/>
</dbReference>
<feature type="transmembrane region" description="Helical" evidence="2">
    <location>
        <begin position="560"/>
        <end position="581"/>
    </location>
</feature>
<dbReference type="Gene3D" id="3.30.460.20">
    <property type="entry name" value="CorA soluble domain-like"/>
    <property type="match status" value="1"/>
</dbReference>
<feature type="region of interest" description="Disordered" evidence="1">
    <location>
        <begin position="1"/>
        <end position="43"/>
    </location>
</feature>
<sequence>MSTTWDPDDVFRGGDRPPSPPPRPASPSNASTTTSSSSSSSSHFGRIGAIAAVVELLSRWAASSASSDSSSSHSRRTKSLHDISNRIGLLHAREQERQAPRNFLLYLPPSLGAQGEPVLRTTDLSQVLSRLNGALHRSNGKHRQARQRLDYMLPEHGKIGAPSRAASFTDLAAAKGKSKQGQPAQRSKAWFLDVSSPNWDDMRAIGQLLHLHPLTLEDVLVQDHREKLEHFDRLGYYFLSFTAIKSWAHRGRDGDQQGSVAESNVYLVVFKEGVCCFSFTDVSEHTDRVRNRLLLLDSVANMSSDWIAHGILDSIVDSFFPFLSNGLEKEVMGIEDIVFSQSGFPLTAVDPPAASAALEDVQLSEKDDSLTRLVELSEKSLARLEMRHKHPLRAALLDRLRTVGVRWWDSSRSSRTSSVNPNTATLQRMARARRLVTSLSRLLASKSEIIAQFRKRLLTPPSGASPNEQSVEVAIYLGDVQDHIITLESSLGHYERMLSQSHPLYISQVRTGVSITKGGTDKALLYLTSVSMCVLCIQTFQGIWSINVKIPTNSHGGNRYYVFGIVLVGDVLILVMFLSLVRSWWRRAKRRPQPSL</sequence>
<gene>
    <name evidence="3" type="ORF">HMN09_00631000</name>
</gene>
<dbReference type="SUPFAM" id="SSF143865">
    <property type="entry name" value="CorA soluble domain-like"/>
    <property type="match status" value="1"/>
</dbReference>
<protein>
    <submittedName>
        <fullName evidence="3">Uncharacterized protein</fullName>
    </submittedName>
</protein>
<feature type="compositionally biased region" description="Low complexity" evidence="1">
    <location>
        <begin position="26"/>
        <end position="42"/>
    </location>
</feature>
<proteinExistence type="predicted"/>
<dbReference type="InterPro" id="IPR002523">
    <property type="entry name" value="MgTranspt_CorA/ZnTranspt_ZntB"/>
</dbReference>
<dbReference type="CDD" id="cd12829">
    <property type="entry name" value="Alr1p-like"/>
    <property type="match status" value="1"/>
</dbReference>
<comment type="caution">
    <text evidence="3">The sequence shown here is derived from an EMBL/GenBank/DDBJ whole genome shotgun (WGS) entry which is preliminary data.</text>
</comment>
<dbReference type="AlphaFoldDB" id="A0A8H6WDJ6"/>
<dbReference type="Pfam" id="PF01544">
    <property type="entry name" value="CorA"/>
    <property type="match status" value="1"/>
</dbReference>
<keyword evidence="2" id="KW-0812">Transmembrane</keyword>
<dbReference type="GO" id="GO:0015095">
    <property type="term" value="F:magnesium ion transmembrane transporter activity"/>
    <property type="evidence" value="ECO:0007669"/>
    <property type="project" value="InterPro"/>
</dbReference>